<name>A0A1H7R7K3_9RHOB</name>
<evidence type="ECO:0000256" key="1">
    <source>
        <dbReference type="ARBA" id="ARBA00022857"/>
    </source>
</evidence>
<dbReference type="InterPro" id="IPR036291">
    <property type="entry name" value="NAD(P)-bd_dom_sf"/>
</dbReference>
<dbReference type="Gene3D" id="3.40.50.720">
    <property type="entry name" value="NAD(P)-binding Rossmann-like Domain"/>
    <property type="match status" value="1"/>
</dbReference>
<proteinExistence type="predicted"/>
<dbReference type="SMART" id="SM00829">
    <property type="entry name" value="PKS_ER"/>
    <property type="match status" value="1"/>
</dbReference>
<dbReference type="STRING" id="188906.SAMN04488526_2960"/>
<dbReference type="EMBL" id="FNZQ01000006">
    <property type="protein sequence ID" value="SEL55894.1"/>
    <property type="molecule type" value="Genomic_DNA"/>
</dbReference>
<dbReference type="PANTHER" id="PTHR48106">
    <property type="entry name" value="QUINONE OXIDOREDUCTASE PIG3-RELATED"/>
    <property type="match status" value="1"/>
</dbReference>
<dbReference type="SUPFAM" id="SSF50129">
    <property type="entry name" value="GroES-like"/>
    <property type="match status" value="1"/>
</dbReference>
<keyword evidence="2" id="KW-0560">Oxidoreductase</keyword>
<gene>
    <name evidence="4" type="ORF">SAMN04488526_2960</name>
</gene>
<dbReference type="InterPro" id="IPR013149">
    <property type="entry name" value="ADH-like_C"/>
</dbReference>
<dbReference type="Pfam" id="PF00107">
    <property type="entry name" value="ADH_zinc_N"/>
    <property type="match status" value="1"/>
</dbReference>
<dbReference type="Pfam" id="PF08240">
    <property type="entry name" value="ADH_N"/>
    <property type="match status" value="1"/>
</dbReference>
<dbReference type="Proteomes" id="UP000199283">
    <property type="component" value="Unassembled WGS sequence"/>
</dbReference>
<evidence type="ECO:0000313" key="4">
    <source>
        <dbReference type="EMBL" id="SEL55894.1"/>
    </source>
</evidence>
<evidence type="ECO:0000313" key="5">
    <source>
        <dbReference type="Proteomes" id="UP000199283"/>
    </source>
</evidence>
<dbReference type="AlphaFoldDB" id="A0A1H7R7K3"/>
<protein>
    <submittedName>
        <fullName evidence="4">NADPH:quinone reductase</fullName>
    </submittedName>
</protein>
<feature type="domain" description="Enoyl reductase (ER)" evidence="3">
    <location>
        <begin position="12"/>
        <end position="344"/>
    </location>
</feature>
<sequence>MTMSGWVLTGHGGPEVLEWRTDLPVPVAGPGEVLIAVLASSVNNTDINTRIGWYSKSVRGATDGNAVDDDAGDGGWNGALSFPRIQGADCCGIVVATGPGVETGRVGERVVTRAMHRVENGGPFDIATFGSERDGGFAEYMTARAADAYAVHADAITDSELGALPCAYSTAEGMLDRVSLSAERVLITGASGGVGLAAVQLARLRGAEVTAIAGGDKGAAVAKAGAQHVIGRDDPLPDGFDVVVDLVAGPRWPDMLAALRRGGRYVTSGAIAGPIVELDIRDLYLRDLTLMGSTAQPDHIIPTLIAHMEAGRLHPVIAASYDLRDMAAAQAAFTAKQHVGKIALRVATGERGTGQSGS</sequence>
<dbReference type="InterPro" id="IPR020843">
    <property type="entry name" value="ER"/>
</dbReference>
<dbReference type="SUPFAM" id="SSF51735">
    <property type="entry name" value="NAD(P)-binding Rossmann-fold domains"/>
    <property type="match status" value="1"/>
</dbReference>
<dbReference type="InterPro" id="IPR013154">
    <property type="entry name" value="ADH-like_N"/>
</dbReference>
<keyword evidence="5" id="KW-1185">Reference proteome</keyword>
<dbReference type="GO" id="GO:0070402">
    <property type="term" value="F:NADPH binding"/>
    <property type="evidence" value="ECO:0007669"/>
    <property type="project" value="TreeGrafter"/>
</dbReference>
<keyword evidence="1" id="KW-0521">NADP</keyword>
<dbReference type="Gene3D" id="3.90.180.10">
    <property type="entry name" value="Medium-chain alcohol dehydrogenases, catalytic domain"/>
    <property type="match status" value="1"/>
</dbReference>
<evidence type="ECO:0000259" key="3">
    <source>
        <dbReference type="SMART" id="SM00829"/>
    </source>
</evidence>
<evidence type="ECO:0000256" key="2">
    <source>
        <dbReference type="ARBA" id="ARBA00023002"/>
    </source>
</evidence>
<dbReference type="InterPro" id="IPR011032">
    <property type="entry name" value="GroES-like_sf"/>
</dbReference>
<organism evidence="4 5">
    <name type="scientific">Jannaschia helgolandensis</name>
    <dbReference type="NCBI Taxonomy" id="188906"/>
    <lineage>
        <taxon>Bacteria</taxon>
        <taxon>Pseudomonadati</taxon>
        <taxon>Pseudomonadota</taxon>
        <taxon>Alphaproteobacteria</taxon>
        <taxon>Rhodobacterales</taxon>
        <taxon>Roseobacteraceae</taxon>
        <taxon>Jannaschia</taxon>
    </lineage>
</organism>
<reference evidence="4 5" key="1">
    <citation type="submission" date="2016-10" db="EMBL/GenBank/DDBJ databases">
        <authorList>
            <person name="de Groot N.N."/>
        </authorList>
    </citation>
    <scope>NUCLEOTIDE SEQUENCE [LARGE SCALE GENOMIC DNA]</scope>
    <source>
        <strain evidence="4 5">DSM 14858</strain>
    </source>
</reference>
<dbReference type="PANTHER" id="PTHR48106:SF18">
    <property type="entry name" value="QUINONE OXIDOREDUCTASE PIG3"/>
    <property type="match status" value="1"/>
</dbReference>
<dbReference type="GO" id="GO:0016651">
    <property type="term" value="F:oxidoreductase activity, acting on NAD(P)H"/>
    <property type="evidence" value="ECO:0007669"/>
    <property type="project" value="TreeGrafter"/>
</dbReference>
<accession>A0A1H7R7K3</accession>